<feature type="chain" id="PRO_5041251484" evidence="1">
    <location>
        <begin position="17"/>
        <end position="243"/>
    </location>
</feature>
<reference evidence="2" key="1">
    <citation type="submission" date="2023-03" db="EMBL/GenBank/DDBJ databases">
        <authorList>
            <person name="Steffen K."/>
            <person name="Cardenas P."/>
        </authorList>
    </citation>
    <scope>NUCLEOTIDE SEQUENCE</scope>
</reference>
<dbReference type="PANTHER" id="PTHR24024">
    <property type="entry name" value="PULMONARY SURFACTANT-ASSOCIATED PROTEIN A"/>
    <property type="match status" value="1"/>
</dbReference>
<evidence type="ECO:0000313" key="3">
    <source>
        <dbReference type="Proteomes" id="UP001174909"/>
    </source>
</evidence>
<organism evidence="2 3">
    <name type="scientific">Geodia barretti</name>
    <name type="common">Barrett's horny sponge</name>
    <dbReference type="NCBI Taxonomy" id="519541"/>
    <lineage>
        <taxon>Eukaryota</taxon>
        <taxon>Metazoa</taxon>
        <taxon>Porifera</taxon>
        <taxon>Demospongiae</taxon>
        <taxon>Heteroscleromorpha</taxon>
        <taxon>Tetractinellida</taxon>
        <taxon>Astrophorina</taxon>
        <taxon>Geodiidae</taxon>
        <taxon>Geodia</taxon>
    </lineage>
</organism>
<comment type="caution">
    <text evidence="2">The sequence shown here is derived from an EMBL/GenBank/DDBJ whole genome shotgun (WGS) entry which is preliminary data.</text>
</comment>
<dbReference type="GO" id="GO:0005615">
    <property type="term" value="C:extracellular space"/>
    <property type="evidence" value="ECO:0007669"/>
    <property type="project" value="TreeGrafter"/>
</dbReference>
<gene>
    <name evidence="2" type="ORF">GBAR_LOCUS28836</name>
</gene>
<keyword evidence="3" id="KW-1185">Reference proteome</keyword>
<dbReference type="GO" id="GO:0005581">
    <property type="term" value="C:collagen trimer"/>
    <property type="evidence" value="ECO:0007669"/>
    <property type="project" value="UniProtKB-KW"/>
</dbReference>
<evidence type="ECO:0000313" key="2">
    <source>
        <dbReference type="EMBL" id="CAI8052714.1"/>
    </source>
</evidence>
<dbReference type="EMBL" id="CASHTH010004033">
    <property type="protein sequence ID" value="CAI8052714.1"/>
    <property type="molecule type" value="Genomic_DNA"/>
</dbReference>
<name>A0AA35TS03_GEOBA</name>
<sequence>MGKPLLFSTIFCAVLATVVCTATPLSDEKIVTKREFDDTSMQSFPEYDNSAMEEQGASTEGYHKGVAYVRWGRTVCPFGAEVVYKGRAAGSHYKHSGGGSNYQCVTLQPKNFAYGPGTVAASFMYGSEYEMWGNIPKANLHLHEHDVPCVVCYVPTRTAKIMIPGTYICPSRWTREYYGYLMAERYNHHRSTFECVDHAPEKALGGHLNRNGALFYHVEPRRGSLPCPPYDQQKEMTCAVCTR</sequence>
<dbReference type="AlphaFoldDB" id="A0AA35TS03"/>
<evidence type="ECO:0000256" key="1">
    <source>
        <dbReference type="SAM" id="SignalP"/>
    </source>
</evidence>
<dbReference type="PANTHER" id="PTHR24024:SF18">
    <property type="entry name" value="SHORT-CHAIN COLLAGEN C4-LIKE"/>
    <property type="match status" value="1"/>
</dbReference>
<keyword evidence="2" id="KW-0176">Collagen</keyword>
<accession>A0AA35TS03</accession>
<feature type="signal peptide" evidence="1">
    <location>
        <begin position="1"/>
        <end position="16"/>
    </location>
</feature>
<protein>
    <submittedName>
        <fullName evidence="2">Short-chain collagen C4</fullName>
    </submittedName>
</protein>
<dbReference type="Proteomes" id="UP001174909">
    <property type="component" value="Unassembled WGS sequence"/>
</dbReference>
<proteinExistence type="predicted"/>
<dbReference type="InterPro" id="IPR051077">
    <property type="entry name" value="Ca-dependent_lectin"/>
</dbReference>
<keyword evidence="1" id="KW-0732">Signal</keyword>